<proteinExistence type="predicted"/>
<evidence type="ECO:0000256" key="3">
    <source>
        <dbReference type="SAM" id="MobiDB-lite"/>
    </source>
</evidence>
<evidence type="ECO:0000313" key="5">
    <source>
        <dbReference type="EMBL" id="MEA5519000.1"/>
    </source>
</evidence>
<dbReference type="EMBL" id="JAYGHT010000019">
    <property type="protein sequence ID" value="MEA5519000.1"/>
    <property type="molecule type" value="Genomic_DNA"/>
</dbReference>
<evidence type="ECO:0000313" key="6">
    <source>
        <dbReference type="Proteomes" id="UP001301728"/>
    </source>
</evidence>
<keyword evidence="1" id="KW-0547">Nucleotide-binding</keyword>
<feature type="domain" description="Cas10/Cmr2 second palm" evidence="4">
    <location>
        <begin position="196"/>
        <end position="347"/>
    </location>
</feature>
<feature type="region of interest" description="Disordered" evidence="3">
    <location>
        <begin position="1"/>
        <end position="22"/>
    </location>
</feature>
<dbReference type="InterPro" id="IPR054767">
    <property type="entry name" value="Cas10-Cmr2_palm2"/>
</dbReference>
<dbReference type="InterPro" id="IPR043128">
    <property type="entry name" value="Rev_trsase/Diguanyl_cyclase"/>
</dbReference>
<comment type="caution">
    <text evidence="5">The sequence shown here is derived from an EMBL/GenBank/DDBJ whole genome shotgun (WGS) entry which is preliminary data.</text>
</comment>
<protein>
    <recommendedName>
        <fullName evidence="4">Cas10/Cmr2 second palm domain-containing protein</fullName>
    </recommendedName>
</protein>
<dbReference type="Gene3D" id="3.30.70.270">
    <property type="match status" value="1"/>
</dbReference>
<gene>
    <name evidence="5" type="ORF">VB854_08565</name>
</gene>
<dbReference type="Proteomes" id="UP001301728">
    <property type="component" value="Unassembled WGS sequence"/>
</dbReference>
<evidence type="ECO:0000256" key="2">
    <source>
        <dbReference type="ARBA" id="ARBA00023118"/>
    </source>
</evidence>
<dbReference type="Pfam" id="PF22335">
    <property type="entry name" value="Cas10-Cmr2_palm2"/>
    <property type="match status" value="1"/>
</dbReference>
<feature type="compositionally biased region" description="Polar residues" evidence="3">
    <location>
        <begin position="7"/>
        <end position="18"/>
    </location>
</feature>
<name>A0ABU5TWA2_9CYAN</name>
<evidence type="ECO:0000259" key="4">
    <source>
        <dbReference type="Pfam" id="PF22335"/>
    </source>
</evidence>
<dbReference type="RefSeq" id="WP_323272409.1">
    <property type="nucleotide sequence ID" value="NZ_JAYGHT010000019.1"/>
</dbReference>
<keyword evidence="6" id="KW-1185">Reference proteome</keyword>
<reference evidence="5 6" key="1">
    <citation type="submission" date="2023-12" db="EMBL/GenBank/DDBJ databases">
        <title>Baltic Sea Cyanobacteria.</title>
        <authorList>
            <person name="Delbaje E."/>
            <person name="Fewer D.P."/>
            <person name="Shishido T.K."/>
        </authorList>
    </citation>
    <scope>NUCLEOTIDE SEQUENCE [LARGE SCALE GENOMIC DNA]</scope>
    <source>
        <strain evidence="5 6">CCNP 1315</strain>
    </source>
</reference>
<organism evidence="5 6">
    <name type="scientific">Limnoraphis robusta CCNP1315</name>
    <dbReference type="NCBI Taxonomy" id="3110306"/>
    <lineage>
        <taxon>Bacteria</taxon>
        <taxon>Bacillati</taxon>
        <taxon>Cyanobacteriota</taxon>
        <taxon>Cyanophyceae</taxon>
        <taxon>Oscillatoriophycideae</taxon>
        <taxon>Oscillatoriales</taxon>
        <taxon>Sirenicapillariaceae</taxon>
        <taxon>Limnoraphis</taxon>
    </lineage>
</organism>
<keyword evidence="2" id="KW-0051">Antiviral defense</keyword>
<accession>A0ABU5TWA2</accession>
<evidence type="ECO:0000256" key="1">
    <source>
        <dbReference type="ARBA" id="ARBA00022741"/>
    </source>
</evidence>
<sequence length="497" mass="57009">MIKSKYRQNSNPQNSSQAEPRINEDPEIIAELIYSGGGNTFLLFRDTEENYARKFTEAWSKKILFEAPGLNVEIAHQPFDWNQRLLRDVIENDLIKGKLDIQKRNPRPSAPLLGLGVTVSCVSTGLVAVDTRKIDGVIRPISREVVKKLDQVDNANKELRKILFDDRKPSKRNEHEQYDIPLDVDDLGRSEHESSYMAIVHIDGNRMGKRFKEYGQIQSDNREFIMAMRKLSWRVSEASRKALEAVGQAVIKLVDEGKFEIKEKYLPFRPIVYGGDDVTFVCDGRLGLSLAVKFLEKFEEFTQDLPDGEGKATACAGIAIVKTHYPFSRAYALSESLCSQAKQWMKKETKDYEKPLFSAIDWHIAASGLLGTIGEIREREYRVQIPDLDKPASLTMRPIRSHPCQNQWRTWAGFSQVVNDFLTHKDWKDRRNKVIALREVLRQGKKATDQFRLAYSLERLPAFPEANPDLSKEGWYTDICGYFDAIEAIDFYTSLEE</sequence>